<protein>
    <submittedName>
        <fullName evidence="1">Uncharacterized protein</fullName>
    </submittedName>
</protein>
<keyword evidence="2" id="KW-1185">Reference proteome</keyword>
<organism evidence="1 2">
    <name type="scientific">Petrolisthes manimaculis</name>
    <dbReference type="NCBI Taxonomy" id="1843537"/>
    <lineage>
        <taxon>Eukaryota</taxon>
        <taxon>Metazoa</taxon>
        <taxon>Ecdysozoa</taxon>
        <taxon>Arthropoda</taxon>
        <taxon>Crustacea</taxon>
        <taxon>Multicrustacea</taxon>
        <taxon>Malacostraca</taxon>
        <taxon>Eumalacostraca</taxon>
        <taxon>Eucarida</taxon>
        <taxon>Decapoda</taxon>
        <taxon>Pleocyemata</taxon>
        <taxon>Anomura</taxon>
        <taxon>Galatheoidea</taxon>
        <taxon>Porcellanidae</taxon>
        <taxon>Petrolisthes</taxon>
    </lineage>
</organism>
<sequence length="84" mass="9962">MDHGTTYASQERKLNSFHLKCLRHILHIQWQDRVPSTEVLKRANMHSMFVILSKRCLRWLGHVKRMECDLILKDLLYGERANGS</sequence>
<reference evidence="1" key="1">
    <citation type="submission" date="2023-11" db="EMBL/GenBank/DDBJ databases">
        <title>Genome assemblies of two species of porcelain crab, Petrolisthes cinctipes and Petrolisthes manimaculis (Anomura: Porcellanidae).</title>
        <authorList>
            <person name="Angst P."/>
        </authorList>
    </citation>
    <scope>NUCLEOTIDE SEQUENCE</scope>
    <source>
        <strain evidence="1">PB745_02</strain>
        <tissue evidence="1">Gill</tissue>
    </source>
</reference>
<gene>
    <name evidence="1" type="ORF">Pmani_028621</name>
</gene>
<comment type="caution">
    <text evidence="1">The sequence shown here is derived from an EMBL/GenBank/DDBJ whole genome shotgun (WGS) entry which is preliminary data.</text>
</comment>
<evidence type="ECO:0000313" key="1">
    <source>
        <dbReference type="EMBL" id="KAK4299069.1"/>
    </source>
</evidence>
<dbReference type="AlphaFoldDB" id="A0AAE1P144"/>
<name>A0AAE1P144_9EUCA</name>
<proteinExistence type="predicted"/>
<dbReference type="Proteomes" id="UP001292094">
    <property type="component" value="Unassembled WGS sequence"/>
</dbReference>
<accession>A0AAE1P144</accession>
<dbReference type="EMBL" id="JAWZYT010003306">
    <property type="protein sequence ID" value="KAK4299069.1"/>
    <property type="molecule type" value="Genomic_DNA"/>
</dbReference>
<evidence type="ECO:0000313" key="2">
    <source>
        <dbReference type="Proteomes" id="UP001292094"/>
    </source>
</evidence>